<evidence type="ECO:0000259" key="8">
    <source>
        <dbReference type="Pfam" id="PF02687"/>
    </source>
</evidence>
<organism evidence="10 11">
    <name type="scientific">Aureispira anguillae</name>
    <dbReference type="NCBI Taxonomy" id="2864201"/>
    <lineage>
        <taxon>Bacteria</taxon>
        <taxon>Pseudomonadati</taxon>
        <taxon>Bacteroidota</taxon>
        <taxon>Saprospiria</taxon>
        <taxon>Saprospirales</taxon>
        <taxon>Saprospiraceae</taxon>
        <taxon>Aureispira</taxon>
    </lineage>
</organism>
<keyword evidence="3 7" id="KW-0812">Transmembrane</keyword>
<evidence type="ECO:0000256" key="6">
    <source>
        <dbReference type="ARBA" id="ARBA00038076"/>
    </source>
</evidence>
<comment type="subcellular location">
    <subcellularLocation>
        <location evidence="1">Cell membrane</location>
        <topology evidence="1">Multi-pass membrane protein</topology>
    </subcellularLocation>
</comment>
<evidence type="ECO:0000256" key="7">
    <source>
        <dbReference type="SAM" id="Phobius"/>
    </source>
</evidence>
<dbReference type="PANTHER" id="PTHR30572">
    <property type="entry name" value="MEMBRANE COMPONENT OF TRANSPORTER-RELATED"/>
    <property type="match status" value="1"/>
</dbReference>
<dbReference type="AlphaFoldDB" id="A0A915VK02"/>
<keyword evidence="11" id="KW-1185">Reference proteome</keyword>
<dbReference type="EMBL" id="AP026867">
    <property type="protein sequence ID" value="BDS09424.1"/>
    <property type="molecule type" value="Genomic_DNA"/>
</dbReference>
<evidence type="ECO:0000256" key="1">
    <source>
        <dbReference type="ARBA" id="ARBA00004651"/>
    </source>
</evidence>
<feature type="domain" description="MacB-like periplasmic core" evidence="9">
    <location>
        <begin position="21"/>
        <end position="232"/>
    </location>
</feature>
<evidence type="ECO:0000256" key="2">
    <source>
        <dbReference type="ARBA" id="ARBA00022475"/>
    </source>
</evidence>
<sequence>MFDLDKWQEIILSLSKHKLRTGLTAFGVFWGIFMLVLLLGAGNGLQNGAEYEFRDDATNSLWIYPRRTSIAHRGLASSRNIKFDNSDYDLLKDQVEGTEFITGRFYLPSELEKMVYENKRYNFRVRSVHPDHKVLENTIIDEGRYLNAFDLDNYRKVAVIGKLVVEEVFPNANPIGKYIEIGGISFQIVGIFSDTGGEDEMRMIYIPITTAQRCFSTRPAINQIMLTTGDASLKEVLAIEQDVINKLAEKHNFDPKDKQAIRIRNRVEHFQSIMNLFGMISLFIWVVGVGSIVAGVIGVSNIMLIVVKDRTKEIGIRKALGATPSSVISMILQEAVLITSVAGYLGMALGIGLIHLIRVTMNTYQIDGGFFKDPKVDVGMVLMATIIVVIAGAIAGLIPALKAAKISPVEAMRD</sequence>
<dbReference type="GO" id="GO:0022857">
    <property type="term" value="F:transmembrane transporter activity"/>
    <property type="evidence" value="ECO:0007669"/>
    <property type="project" value="TreeGrafter"/>
</dbReference>
<keyword evidence="4 7" id="KW-1133">Transmembrane helix</keyword>
<dbReference type="Pfam" id="PF12704">
    <property type="entry name" value="MacB_PCD"/>
    <property type="match status" value="1"/>
</dbReference>
<dbReference type="Pfam" id="PF02687">
    <property type="entry name" value="FtsX"/>
    <property type="match status" value="1"/>
</dbReference>
<dbReference type="GO" id="GO:0005886">
    <property type="term" value="C:plasma membrane"/>
    <property type="evidence" value="ECO:0007669"/>
    <property type="project" value="UniProtKB-SubCell"/>
</dbReference>
<feature type="transmembrane region" description="Helical" evidence="7">
    <location>
        <begin position="335"/>
        <end position="358"/>
    </location>
</feature>
<evidence type="ECO:0000256" key="4">
    <source>
        <dbReference type="ARBA" id="ARBA00022989"/>
    </source>
</evidence>
<accession>A0A915VK02</accession>
<reference evidence="10" key="1">
    <citation type="submission" date="2022-09" db="EMBL/GenBank/DDBJ databases">
        <title>Aureispira anguillicida sp. nov., isolated from Leptocephalus of Japanese eel Anguilla japonica.</title>
        <authorList>
            <person name="Yuasa K."/>
            <person name="Mekata T."/>
            <person name="Ikunari K."/>
        </authorList>
    </citation>
    <scope>NUCLEOTIDE SEQUENCE</scope>
    <source>
        <strain evidence="10">EL160426</strain>
    </source>
</reference>
<keyword evidence="2" id="KW-1003">Cell membrane</keyword>
<evidence type="ECO:0000313" key="11">
    <source>
        <dbReference type="Proteomes" id="UP001060919"/>
    </source>
</evidence>
<feature type="transmembrane region" description="Helical" evidence="7">
    <location>
        <begin position="21"/>
        <end position="41"/>
    </location>
</feature>
<comment type="similarity">
    <text evidence="6">Belongs to the ABC-4 integral membrane protein family.</text>
</comment>
<dbReference type="Proteomes" id="UP001060919">
    <property type="component" value="Chromosome"/>
</dbReference>
<evidence type="ECO:0000256" key="5">
    <source>
        <dbReference type="ARBA" id="ARBA00023136"/>
    </source>
</evidence>
<feature type="transmembrane region" description="Helical" evidence="7">
    <location>
        <begin position="282"/>
        <end position="307"/>
    </location>
</feature>
<gene>
    <name evidence="10" type="ORF">AsAng_0001220</name>
</gene>
<dbReference type="InterPro" id="IPR025857">
    <property type="entry name" value="MacB_PCD"/>
</dbReference>
<protein>
    <submittedName>
        <fullName evidence="10">ABC transporter permease</fullName>
    </submittedName>
</protein>
<evidence type="ECO:0000256" key="3">
    <source>
        <dbReference type="ARBA" id="ARBA00022692"/>
    </source>
</evidence>
<dbReference type="RefSeq" id="WP_264790817.1">
    <property type="nucleotide sequence ID" value="NZ_AP026867.1"/>
</dbReference>
<feature type="transmembrane region" description="Helical" evidence="7">
    <location>
        <begin position="378"/>
        <end position="398"/>
    </location>
</feature>
<evidence type="ECO:0000313" key="10">
    <source>
        <dbReference type="EMBL" id="BDS09424.1"/>
    </source>
</evidence>
<evidence type="ECO:0000259" key="9">
    <source>
        <dbReference type="Pfam" id="PF12704"/>
    </source>
</evidence>
<keyword evidence="5 7" id="KW-0472">Membrane</keyword>
<dbReference type="KEGG" id="aup:AsAng_0001220"/>
<name>A0A915VK02_9BACT</name>
<proteinExistence type="inferred from homology"/>
<feature type="domain" description="ABC3 transporter permease C-terminal" evidence="8">
    <location>
        <begin position="286"/>
        <end position="408"/>
    </location>
</feature>
<dbReference type="PANTHER" id="PTHR30572:SF4">
    <property type="entry name" value="ABC TRANSPORTER PERMEASE YTRF"/>
    <property type="match status" value="1"/>
</dbReference>
<dbReference type="InterPro" id="IPR050250">
    <property type="entry name" value="Macrolide_Exporter_MacB"/>
</dbReference>
<dbReference type="InterPro" id="IPR003838">
    <property type="entry name" value="ABC3_permease_C"/>
</dbReference>